<evidence type="ECO:0000313" key="2">
    <source>
        <dbReference type="Proteomes" id="UP001285855"/>
    </source>
</evidence>
<dbReference type="RefSeq" id="WP_320556844.1">
    <property type="nucleotide sequence ID" value="NZ_JAXDAE010000020.1"/>
</dbReference>
<sequence>MKIQKTIILAISVFFAGHSQSIEKFSIDSGGSSTTAGGIELIHTIGEVAIAERSNANLILSEGFINATLKIRIDPVVFLQGPFTNPVLGEENLMRDDLRVNGLIPTTSPYEDAISCNATVFDVTGSNAIVDWIWIELRDSNDNTMVVLSQSALLQRDGDIVDIDGISLLDINLPTGNYFVVISHRNHLGIMTANPINLSGGTTFLNFTTDSNDVFGGTNAINDLGNGLYALYSGDFNGDGQVQNTDRLEVEILRGINGYDNADIDG</sequence>
<keyword evidence="2" id="KW-1185">Reference proteome</keyword>
<organism evidence="1 2">
    <name type="scientific">Winogradskyella aquimaris</name>
    <dbReference type="NCBI Taxonomy" id="864074"/>
    <lineage>
        <taxon>Bacteria</taxon>
        <taxon>Pseudomonadati</taxon>
        <taxon>Bacteroidota</taxon>
        <taxon>Flavobacteriia</taxon>
        <taxon>Flavobacteriales</taxon>
        <taxon>Flavobacteriaceae</taxon>
        <taxon>Winogradskyella</taxon>
    </lineage>
</organism>
<comment type="caution">
    <text evidence="1">The sequence shown here is derived from an EMBL/GenBank/DDBJ whole genome shotgun (WGS) entry which is preliminary data.</text>
</comment>
<accession>A0ABU5ESG5</accession>
<name>A0ABU5ESG5_9FLAO</name>
<reference evidence="1 2" key="1">
    <citation type="submission" date="2023-11" db="EMBL/GenBank/DDBJ databases">
        <title>Winogradskyella pelagius sp. nov., isolated from coastal sediment.</title>
        <authorList>
            <person name="Li F."/>
        </authorList>
    </citation>
    <scope>NUCLEOTIDE SEQUENCE [LARGE SCALE GENOMIC DNA]</scope>
    <source>
        <strain evidence="1 2">KCTC 23502</strain>
    </source>
</reference>
<dbReference type="Proteomes" id="UP001285855">
    <property type="component" value="Unassembled WGS sequence"/>
</dbReference>
<dbReference type="EMBL" id="JAXDAE010000020">
    <property type="protein sequence ID" value="MDY2588500.1"/>
    <property type="molecule type" value="Genomic_DNA"/>
</dbReference>
<protein>
    <submittedName>
        <fullName evidence="1">Hemagglutinin protein</fullName>
    </submittedName>
</protein>
<gene>
    <name evidence="1" type="ORF">SNF14_14220</name>
</gene>
<feature type="non-terminal residue" evidence="1">
    <location>
        <position position="266"/>
    </location>
</feature>
<evidence type="ECO:0000313" key="1">
    <source>
        <dbReference type="EMBL" id="MDY2588500.1"/>
    </source>
</evidence>
<proteinExistence type="predicted"/>